<dbReference type="PANTHER" id="PTHR30504:SF2">
    <property type="entry name" value="GLUCANS BIOSYNTHESIS PROTEIN G"/>
    <property type="match status" value="1"/>
</dbReference>
<reference evidence="4 5" key="1">
    <citation type="submission" date="2013-09" db="EMBL/GenBank/DDBJ databases">
        <title>Genome sequencing of Phaeobacter antarcticus sp. nov. SM1211.</title>
        <authorList>
            <person name="Zhang X.-Y."/>
            <person name="Liu C."/>
            <person name="Chen X.-L."/>
            <person name="Xie B.-B."/>
            <person name="Qin Q.-L."/>
            <person name="Rong J.-C."/>
            <person name="Zhang Y.-Z."/>
        </authorList>
    </citation>
    <scope>NUCLEOTIDE SEQUENCE [LARGE SCALE GENOMIC DNA]</scope>
    <source>
        <strain evidence="4 5">SM1211</strain>
    </source>
</reference>
<name>A0A2G8RIV9_9RHOB</name>
<protein>
    <recommendedName>
        <fullName evidence="3">Glucan biosynthesis periplasmic MdoG C-terminal domain-containing protein</fullName>
    </recommendedName>
</protein>
<comment type="subcellular location">
    <subcellularLocation>
        <location evidence="1">Periplasm</location>
    </subcellularLocation>
</comment>
<organism evidence="4 5">
    <name type="scientific">Puniceibacterium antarcticum</name>
    <dbReference type="NCBI Taxonomy" id="1206336"/>
    <lineage>
        <taxon>Bacteria</taxon>
        <taxon>Pseudomonadati</taxon>
        <taxon>Pseudomonadota</taxon>
        <taxon>Alphaproteobacteria</taxon>
        <taxon>Rhodobacterales</taxon>
        <taxon>Paracoccaceae</taxon>
        <taxon>Puniceibacterium</taxon>
    </lineage>
</organism>
<dbReference type="GO" id="GO:0051274">
    <property type="term" value="P:beta-glucan biosynthetic process"/>
    <property type="evidence" value="ECO:0007669"/>
    <property type="project" value="TreeGrafter"/>
</dbReference>
<comment type="caution">
    <text evidence="4">The sequence shown here is derived from an EMBL/GenBank/DDBJ whole genome shotgun (WGS) entry which is preliminary data.</text>
</comment>
<dbReference type="GO" id="GO:0030288">
    <property type="term" value="C:outer membrane-bounded periplasmic space"/>
    <property type="evidence" value="ECO:0007669"/>
    <property type="project" value="TreeGrafter"/>
</dbReference>
<dbReference type="InterPro" id="IPR007444">
    <property type="entry name" value="Glucan_biosyn_MdoG_C"/>
</dbReference>
<dbReference type="EMBL" id="AWWI01000040">
    <property type="protein sequence ID" value="PIL21442.1"/>
    <property type="molecule type" value="Genomic_DNA"/>
</dbReference>
<dbReference type="Gene3D" id="2.70.98.10">
    <property type="match status" value="1"/>
</dbReference>
<dbReference type="InterPro" id="IPR014718">
    <property type="entry name" value="GH-type_carb-bd"/>
</dbReference>
<dbReference type="InterPro" id="IPR014756">
    <property type="entry name" value="Ig_E-set"/>
</dbReference>
<dbReference type="PIRSF" id="PIRSF006281">
    <property type="entry name" value="MdoG"/>
    <property type="match status" value="1"/>
</dbReference>
<proteinExistence type="predicted"/>
<dbReference type="GO" id="GO:0003824">
    <property type="term" value="F:catalytic activity"/>
    <property type="evidence" value="ECO:0007669"/>
    <property type="project" value="InterPro"/>
</dbReference>
<evidence type="ECO:0000313" key="5">
    <source>
        <dbReference type="Proteomes" id="UP000231259"/>
    </source>
</evidence>
<evidence type="ECO:0000259" key="3">
    <source>
        <dbReference type="Pfam" id="PF04349"/>
    </source>
</evidence>
<keyword evidence="2" id="KW-0732">Signal</keyword>
<keyword evidence="5" id="KW-1185">Reference proteome</keyword>
<dbReference type="GO" id="GO:0030246">
    <property type="term" value="F:carbohydrate binding"/>
    <property type="evidence" value="ECO:0007669"/>
    <property type="project" value="InterPro"/>
</dbReference>
<dbReference type="SUPFAM" id="SSF81296">
    <property type="entry name" value="E set domains"/>
    <property type="match status" value="1"/>
</dbReference>
<evidence type="ECO:0000256" key="2">
    <source>
        <dbReference type="SAM" id="SignalP"/>
    </source>
</evidence>
<feature type="domain" description="Glucan biosynthesis periplasmic MdoG C-terminal" evidence="3">
    <location>
        <begin position="35"/>
        <end position="505"/>
    </location>
</feature>
<sequence>MMHRRSFLYSSAAAATLLTARGGLAQTTEESGVSLLERARNLALQPYEAPDRELPAPFANLNYDAYRGIRPLPGRASMLELGKDYAVDLLPPGLFFQTPVTIDLVSDTGIEPFAFSPDLFSFDLRYFDEIPSVSPGAGFSGLRLRTPLNSPEDMNEFLVIQGASYFRAIGRDMVYGLSARSVALGTGGQGAEEFPEIRHLRLYPPVDASVRVEGLIDSPSLTAHIDMTTTPGDDTRQAISVTLFPRETLDTIGVAPLTTMYFKGPLRSSVGDDFRPAVHDSDVLVVENGVGETLWRPISNPATVQASAFSDSNPHSFGLYQSDRSFAAFQDTEAHYNHRPSARVEPRGEWGKGAVTLIEIPTADEFMDNIVAFWRPEDPLEKGSEHRFDYDLVWTLAPASVKGTHIMQTRSGIDPIDQEVLQFVVDFENLPKDAWPELKATDGAELSEPVLLALPAGAYASNDAAAKPTRVAFRLRPGKVEQVDLRLVMRNAENVALAPVWLHRWTRARDGGV</sequence>
<dbReference type="InterPro" id="IPR014438">
    <property type="entry name" value="Glucan_biosyn_MdoG/MdoD"/>
</dbReference>
<feature type="signal peptide" evidence="2">
    <location>
        <begin position="1"/>
        <end position="25"/>
    </location>
</feature>
<dbReference type="InterPro" id="IPR011013">
    <property type="entry name" value="Gal_mutarotase_sf_dom"/>
</dbReference>
<dbReference type="AlphaFoldDB" id="A0A2G8RIV9"/>
<dbReference type="PANTHER" id="PTHR30504">
    <property type="entry name" value="GLUCANS BIOSYNTHESIS PROTEIN"/>
    <property type="match status" value="1"/>
</dbReference>
<evidence type="ECO:0000313" key="4">
    <source>
        <dbReference type="EMBL" id="PIL21442.1"/>
    </source>
</evidence>
<dbReference type="SUPFAM" id="SSF74650">
    <property type="entry name" value="Galactose mutarotase-like"/>
    <property type="match status" value="1"/>
</dbReference>
<evidence type="ECO:0000256" key="1">
    <source>
        <dbReference type="ARBA" id="ARBA00004418"/>
    </source>
</evidence>
<dbReference type="Proteomes" id="UP000231259">
    <property type="component" value="Unassembled WGS sequence"/>
</dbReference>
<feature type="chain" id="PRO_5013567178" description="Glucan biosynthesis periplasmic MdoG C-terminal domain-containing protein" evidence="2">
    <location>
        <begin position="26"/>
        <end position="513"/>
    </location>
</feature>
<accession>A0A2G8RIV9</accession>
<gene>
    <name evidence="4" type="ORF">P775_04590</name>
</gene>
<dbReference type="Pfam" id="PF04349">
    <property type="entry name" value="MdoG"/>
    <property type="match status" value="1"/>
</dbReference>